<dbReference type="InterPro" id="IPR017900">
    <property type="entry name" value="4Fe4S_Fe_S_CS"/>
</dbReference>
<dbReference type="EMBL" id="UGGT01000001">
    <property type="protein sequence ID" value="STO22248.1"/>
    <property type="molecule type" value="Genomic_DNA"/>
</dbReference>
<evidence type="ECO:0000313" key="6">
    <source>
        <dbReference type="Proteomes" id="UP000254554"/>
    </source>
</evidence>
<dbReference type="PANTHER" id="PTHR40447:SF1">
    <property type="entry name" value="ANAEROBIC SULFITE REDUCTASE SUBUNIT A"/>
    <property type="match status" value="1"/>
</dbReference>
<evidence type="ECO:0000256" key="1">
    <source>
        <dbReference type="ARBA" id="ARBA00022723"/>
    </source>
</evidence>
<dbReference type="STRING" id="1094715.GCA_000236165_02178"/>
<dbReference type="Pfam" id="PF17179">
    <property type="entry name" value="Fer4_22"/>
    <property type="match status" value="1"/>
</dbReference>
<dbReference type="AlphaFoldDB" id="A0A377GD81"/>
<evidence type="ECO:0000256" key="2">
    <source>
        <dbReference type="ARBA" id="ARBA00023004"/>
    </source>
</evidence>
<dbReference type="Proteomes" id="UP000254554">
    <property type="component" value="Unassembled WGS sequence"/>
</dbReference>
<dbReference type="InterPro" id="IPR009051">
    <property type="entry name" value="Helical_ferredxn"/>
</dbReference>
<dbReference type="RefSeq" id="WP_010654358.1">
    <property type="nucleotide sequence ID" value="NZ_JAPHOO010000001.1"/>
</dbReference>
<keyword evidence="3" id="KW-0411">Iron-sulfur</keyword>
<sequence>MTVNKISYFMPYSKLQELLYILNNAGYSCIGPQVRDGAIIYDVLKHTDQLPWGIRDHQTPGGYQLEQIKEHKAFAFANGPQAIKPLLFKPQETVWKVKRDPEGKLIFQPHQDKEQPIAIIGARSCDLAAMSIQDKVFLEGPHPDPRYKKRREQLFVVAVNCSYSSNNCFCVSAGTGPEVKNPFDILMTEIDEGFVMHIGSKKGQTILAALDLSKAKAIQCKKADKTIHQAAAMQTKRIPLENKRELRDLLFANLNHPRWEDVAQRCLSCGNCTSVCPTCFCHSEVENPGLDGQSSEHQREWDSCFTAGHSYLSGKVIRDDTRKRYRQWLTHKVGSWFDQFNTSGCVGCGRCVTWCPVGIDITEELAAISGESNVRINENE</sequence>
<protein>
    <submittedName>
        <fullName evidence="5">Anaerobic sulfite reductase subunit A</fullName>
    </submittedName>
</protein>
<dbReference type="GeneID" id="93293103"/>
<evidence type="ECO:0000313" key="5">
    <source>
        <dbReference type="EMBL" id="STO22248.1"/>
    </source>
</evidence>
<organism evidence="5 6">
    <name type="scientific">Fluoribacter dumoffii</name>
    <dbReference type="NCBI Taxonomy" id="463"/>
    <lineage>
        <taxon>Bacteria</taxon>
        <taxon>Pseudomonadati</taxon>
        <taxon>Pseudomonadota</taxon>
        <taxon>Gammaproteobacteria</taxon>
        <taxon>Legionellales</taxon>
        <taxon>Legionellaceae</taxon>
        <taxon>Fluoribacter</taxon>
    </lineage>
</organism>
<reference evidence="5 6" key="1">
    <citation type="submission" date="2018-06" db="EMBL/GenBank/DDBJ databases">
        <authorList>
            <consortium name="Pathogen Informatics"/>
            <person name="Doyle S."/>
        </authorList>
    </citation>
    <scope>NUCLEOTIDE SEQUENCE [LARGE SCALE GENOMIC DNA]</scope>
    <source>
        <strain evidence="5 6">NCTC11370</strain>
    </source>
</reference>
<dbReference type="GO" id="GO:0051536">
    <property type="term" value="F:iron-sulfur cluster binding"/>
    <property type="evidence" value="ECO:0007669"/>
    <property type="project" value="UniProtKB-KW"/>
</dbReference>
<dbReference type="PROSITE" id="PS51257">
    <property type="entry name" value="PROKAR_LIPOPROTEIN"/>
    <property type="match status" value="1"/>
</dbReference>
<evidence type="ECO:0000259" key="4">
    <source>
        <dbReference type="PROSITE" id="PS51379"/>
    </source>
</evidence>
<dbReference type="InterPro" id="IPR017896">
    <property type="entry name" value="4Fe4S_Fe-S-bd"/>
</dbReference>
<dbReference type="Gene3D" id="1.10.1060.10">
    <property type="entry name" value="Alpha-helical ferredoxin"/>
    <property type="match status" value="1"/>
</dbReference>
<name>A0A377GD81_9GAMM</name>
<feature type="domain" description="4Fe-4S ferredoxin-type" evidence="4">
    <location>
        <begin position="336"/>
        <end position="364"/>
    </location>
</feature>
<feature type="domain" description="4Fe-4S ferredoxin-type" evidence="4">
    <location>
        <begin position="255"/>
        <end position="287"/>
    </location>
</feature>
<evidence type="ECO:0000256" key="3">
    <source>
        <dbReference type="ARBA" id="ARBA00023014"/>
    </source>
</evidence>
<keyword evidence="6" id="KW-1185">Reference proteome</keyword>
<keyword evidence="2" id="KW-0408">Iron</keyword>
<accession>A0A377GD81</accession>
<dbReference type="GO" id="GO:0046872">
    <property type="term" value="F:metal ion binding"/>
    <property type="evidence" value="ECO:0007669"/>
    <property type="project" value="UniProtKB-KW"/>
</dbReference>
<dbReference type="PROSITE" id="PS51379">
    <property type="entry name" value="4FE4S_FER_2"/>
    <property type="match status" value="2"/>
</dbReference>
<keyword evidence="1" id="KW-0479">Metal-binding</keyword>
<dbReference type="PANTHER" id="PTHR40447">
    <property type="entry name" value="ANAEROBIC SULFITE REDUCTASE SUBUNIT A"/>
    <property type="match status" value="1"/>
</dbReference>
<dbReference type="PROSITE" id="PS00198">
    <property type="entry name" value="4FE4S_FER_1"/>
    <property type="match status" value="1"/>
</dbReference>
<dbReference type="SUPFAM" id="SSF46548">
    <property type="entry name" value="alpha-helical ferredoxin"/>
    <property type="match status" value="1"/>
</dbReference>
<dbReference type="OrthoDB" id="9795302at2"/>
<proteinExistence type="predicted"/>
<gene>
    <name evidence="5" type="ORF">NCTC11370_02334</name>
</gene>